<dbReference type="SUPFAM" id="SSF54897">
    <property type="entry name" value="Protease propeptides/inhibitors"/>
    <property type="match status" value="1"/>
</dbReference>
<evidence type="ECO:0000256" key="2">
    <source>
        <dbReference type="ARBA" id="ARBA00022670"/>
    </source>
</evidence>
<dbReference type="Pfam" id="PF05922">
    <property type="entry name" value="Inhibitor_I9"/>
    <property type="match status" value="1"/>
</dbReference>
<dbReference type="GO" id="GO:0004252">
    <property type="term" value="F:serine-type endopeptidase activity"/>
    <property type="evidence" value="ECO:0007669"/>
    <property type="project" value="InterPro"/>
</dbReference>
<evidence type="ECO:0000259" key="6">
    <source>
        <dbReference type="Pfam" id="PF00082"/>
    </source>
</evidence>
<dbReference type="InterPro" id="IPR018247">
    <property type="entry name" value="EF_Hand_1_Ca_BS"/>
</dbReference>
<comment type="similarity">
    <text evidence="1">Belongs to the peptidase S8 family.</text>
</comment>
<feature type="domain" description="Inhibitor I9" evidence="7">
    <location>
        <begin position="9"/>
        <end position="51"/>
    </location>
</feature>
<dbReference type="InterPro" id="IPR037045">
    <property type="entry name" value="S8pro/Inhibitor_I9_sf"/>
</dbReference>
<dbReference type="InterPro" id="IPR010259">
    <property type="entry name" value="S8pro/Inhibitor_I9"/>
</dbReference>
<dbReference type="InterPro" id="IPR036852">
    <property type="entry name" value="Peptidase_S8/S53_dom_sf"/>
</dbReference>
<dbReference type="InterPro" id="IPR034202">
    <property type="entry name" value="Subtilisin_Carlsberg-like"/>
</dbReference>
<keyword evidence="3" id="KW-0479">Metal-binding</keyword>
<dbReference type="InterPro" id="IPR022398">
    <property type="entry name" value="Peptidase_S8_His-AS"/>
</dbReference>
<dbReference type="GO" id="GO:0006508">
    <property type="term" value="P:proteolysis"/>
    <property type="evidence" value="ECO:0007669"/>
    <property type="project" value="UniProtKB-KW"/>
</dbReference>
<gene>
    <name evidence="8" type="ORF">MNBD_GAMMA20-1393</name>
</gene>
<dbReference type="PANTHER" id="PTHR43806">
    <property type="entry name" value="PEPTIDASE S8"/>
    <property type="match status" value="1"/>
</dbReference>
<feature type="non-terminal residue" evidence="8">
    <location>
        <position position="347"/>
    </location>
</feature>
<dbReference type="PANTHER" id="PTHR43806:SF11">
    <property type="entry name" value="CEREVISIN-RELATED"/>
    <property type="match status" value="1"/>
</dbReference>
<evidence type="ECO:0000256" key="3">
    <source>
        <dbReference type="ARBA" id="ARBA00022723"/>
    </source>
</evidence>
<proteinExistence type="inferred from homology"/>
<keyword evidence="2" id="KW-0645">Protease</keyword>
<evidence type="ECO:0000313" key="8">
    <source>
        <dbReference type="EMBL" id="VAW99549.1"/>
    </source>
</evidence>
<evidence type="ECO:0000259" key="7">
    <source>
        <dbReference type="Pfam" id="PF05922"/>
    </source>
</evidence>
<dbReference type="PROSITE" id="PS00018">
    <property type="entry name" value="EF_HAND_1"/>
    <property type="match status" value="1"/>
</dbReference>
<dbReference type="Gene3D" id="3.40.50.200">
    <property type="entry name" value="Peptidase S8/S53 domain"/>
    <property type="match status" value="1"/>
</dbReference>
<evidence type="ECO:0000256" key="5">
    <source>
        <dbReference type="ARBA" id="ARBA00022825"/>
    </source>
</evidence>
<dbReference type="CDD" id="cd07477">
    <property type="entry name" value="Peptidases_S8_Subtilisin_subset"/>
    <property type="match status" value="1"/>
</dbReference>
<dbReference type="AlphaFoldDB" id="A0A3B1AMN1"/>
<organism evidence="8">
    <name type="scientific">hydrothermal vent metagenome</name>
    <dbReference type="NCBI Taxonomy" id="652676"/>
    <lineage>
        <taxon>unclassified sequences</taxon>
        <taxon>metagenomes</taxon>
        <taxon>ecological metagenomes</taxon>
    </lineage>
</organism>
<dbReference type="PRINTS" id="PR00723">
    <property type="entry name" value="SUBTILISIN"/>
</dbReference>
<feature type="non-terminal residue" evidence="8">
    <location>
        <position position="1"/>
    </location>
</feature>
<sequence>EQELIRRAGGTVDRVYRLIPAIVAQLPEQAMAELREHPLVAYVEEDQVVTTIELPYIAMIQKPFSIESFAEDTEYQDAWGVQHIGSKVAHDKGITGKEIKVAVIDTGIDYNHEDLDANYRGGYDFIYDDDDPMDDSWNSHGTHIAGIIGAEANGTGVVGVAPEVSLYAVKALDGGGFGTLGTIIASIQWAVENDMDIINLSLAGIDSQILQEACDAAYAAGVLIIAAAGNTFGAAAAFPGAYDSVIAVTGTDPADQRGFYTPIDPAIELAAPGLGIRSTAQYNGYIEQSGTSQSAAHVTGTAALVMAAGVGDVNSDGVIDNRDVRQQLQTTAMDLGEPGRDEEYGFG</sequence>
<keyword evidence="4" id="KW-0378">Hydrolase</keyword>
<dbReference type="PROSITE" id="PS51892">
    <property type="entry name" value="SUBTILASE"/>
    <property type="match status" value="1"/>
</dbReference>
<dbReference type="InterPro" id="IPR050131">
    <property type="entry name" value="Peptidase_S8_subtilisin-like"/>
</dbReference>
<name>A0A3B1AMN1_9ZZZZ</name>
<protein>
    <recommendedName>
        <fullName evidence="9">Peptidase S8/S53 domain-containing protein</fullName>
    </recommendedName>
</protein>
<accession>A0A3B1AMN1</accession>
<dbReference type="EMBL" id="UOFU01000174">
    <property type="protein sequence ID" value="VAW99549.1"/>
    <property type="molecule type" value="Genomic_DNA"/>
</dbReference>
<keyword evidence="5" id="KW-0720">Serine protease</keyword>
<dbReference type="PROSITE" id="PS00137">
    <property type="entry name" value="SUBTILASE_HIS"/>
    <property type="match status" value="1"/>
</dbReference>
<dbReference type="SUPFAM" id="SSF52743">
    <property type="entry name" value="Subtilisin-like"/>
    <property type="match status" value="1"/>
</dbReference>
<dbReference type="Gene3D" id="3.30.70.80">
    <property type="entry name" value="Peptidase S8 propeptide/proteinase inhibitor I9"/>
    <property type="match status" value="1"/>
</dbReference>
<dbReference type="InterPro" id="IPR023827">
    <property type="entry name" value="Peptidase_S8_Asp-AS"/>
</dbReference>
<dbReference type="GO" id="GO:0046872">
    <property type="term" value="F:metal ion binding"/>
    <property type="evidence" value="ECO:0007669"/>
    <property type="project" value="UniProtKB-KW"/>
</dbReference>
<evidence type="ECO:0000256" key="1">
    <source>
        <dbReference type="ARBA" id="ARBA00011073"/>
    </source>
</evidence>
<evidence type="ECO:0000256" key="4">
    <source>
        <dbReference type="ARBA" id="ARBA00022801"/>
    </source>
</evidence>
<dbReference type="InterPro" id="IPR015500">
    <property type="entry name" value="Peptidase_S8_subtilisin-rel"/>
</dbReference>
<evidence type="ECO:0008006" key="9">
    <source>
        <dbReference type="Google" id="ProtNLM"/>
    </source>
</evidence>
<dbReference type="Pfam" id="PF00082">
    <property type="entry name" value="Peptidase_S8"/>
    <property type="match status" value="1"/>
</dbReference>
<dbReference type="InterPro" id="IPR000209">
    <property type="entry name" value="Peptidase_S8/S53_dom"/>
</dbReference>
<dbReference type="PROSITE" id="PS00136">
    <property type="entry name" value="SUBTILASE_ASP"/>
    <property type="match status" value="1"/>
</dbReference>
<reference evidence="8" key="1">
    <citation type="submission" date="2018-06" db="EMBL/GenBank/DDBJ databases">
        <authorList>
            <person name="Zhirakovskaya E."/>
        </authorList>
    </citation>
    <scope>NUCLEOTIDE SEQUENCE</scope>
</reference>
<feature type="domain" description="Peptidase S8/S53" evidence="6">
    <location>
        <begin position="96"/>
        <end position="347"/>
    </location>
</feature>